<dbReference type="AlphaFoldDB" id="A0A5C2RTF4"/>
<name>A0A5C2RTF4_9APHY</name>
<keyword evidence="3" id="KW-1185">Reference proteome</keyword>
<sequence length="201" mass="21407">MATHADARMGAHGRTSSRKPAVFRFTAPTKFEARESRVATSRVATTVVSLHWVSAPTVRRPPSRLHQASSIETRTASALPARSWTLVTKCPGAIAIKLEVRSSQPCSSQPALRRSQVAGPTRKTQDAADVGRLASGSPALLQLARRGRGASPLSCTHLILMQMNDLTGPARRPRLSVVTPVSRQDCSCRGKNGGPGTGELP</sequence>
<feature type="region of interest" description="Disordered" evidence="1">
    <location>
        <begin position="107"/>
        <end position="131"/>
    </location>
</feature>
<reference evidence="2" key="1">
    <citation type="journal article" date="2018" name="Genome Biol. Evol.">
        <title>Genomics and development of Lentinus tigrinus, a white-rot wood-decaying mushroom with dimorphic fruiting bodies.</title>
        <authorList>
            <person name="Wu B."/>
            <person name="Xu Z."/>
            <person name="Knudson A."/>
            <person name="Carlson A."/>
            <person name="Chen N."/>
            <person name="Kovaka S."/>
            <person name="LaButti K."/>
            <person name="Lipzen A."/>
            <person name="Pennachio C."/>
            <person name="Riley R."/>
            <person name="Schakwitz W."/>
            <person name="Umezawa K."/>
            <person name="Ohm R.A."/>
            <person name="Grigoriev I.V."/>
            <person name="Nagy L.G."/>
            <person name="Gibbons J."/>
            <person name="Hibbett D."/>
        </authorList>
    </citation>
    <scope>NUCLEOTIDE SEQUENCE [LARGE SCALE GENOMIC DNA]</scope>
    <source>
        <strain evidence="2">ALCF2SS1-6</strain>
    </source>
</reference>
<protein>
    <submittedName>
        <fullName evidence="2">Uncharacterized protein</fullName>
    </submittedName>
</protein>
<dbReference type="EMBL" id="ML122308">
    <property type="protein sequence ID" value="RPD54249.1"/>
    <property type="molecule type" value="Genomic_DNA"/>
</dbReference>
<dbReference type="Proteomes" id="UP000313359">
    <property type="component" value="Unassembled WGS sequence"/>
</dbReference>
<gene>
    <name evidence="2" type="ORF">L227DRAFT_355364</name>
</gene>
<evidence type="ECO:0000313" key="2">
    <source>
        <dbReference type="EMBL" id="RPD54249.1"/>
    </source>
</evidence>
<evidence type="ECO:0000313" key="3">
    <source>
        <dbReference type="Proteomes" id="UP000313359"/>
    </source>
</evidence>
<organism evidence="2 3">
    <name type="scientific">Lentinus tigrinus ALCF2SS1-6</name>
    <dbReference type="NCBI Taxonomy" id="1328759"/>
    <lineage>
        <taxon>Eukaryota</taxon>
        <taxon>Fungi</taxon>
        <taxon>Dikarya</taxon>
        <taxon>Basidiomycota</taxon>
        <taxon>Agaricomycotina</taxon>
        <taxon>Agaricomycetes</taxon>
        <taxon>Polyporales</taxon>
        <taxon>Polyporaceae</taxon>
        <taxon>Lentinus</taxon>
    </lineage>
</organism>
<feature type="compositionally biased region" description="Gly residues" evidence="1">
    <location>
        <begin position="191"/>
        <end position="201"/>
    </location>
</feature>
<proteinExistence type="predicted"/>
<evidence type="ECO:0000256" key="1">
    <source>
        <dbReference type="SAM" id="MobiDB-lite"/>
    </source>
</evidence>
<accession>A0A5C2RTF4</accession>
<feature type="region of interest" description="Disordered" evidence="1">
    <location>
        <begin position="170"/>
        <end position="201"/>
    </location>
</feature>